<dbReference type="AlphaFoldDB" id="A0A1Y3EP26"/>
<keyword evidence="1" id="KW-0245">EGF-like domain</keyword>
<gene>
    <name evidence="3" type="ORF">D917_07356</name>
</gene>
<evidence type="ECO:0000313" key="3">
    <source>
        <dbReference type="EMBL" id="OUC46893.1"/>
    </source>
</evidence>
<name>A0A1Y3EP26_9BILA</name>
<sequence length="72" mass="8042">MCLNDGECRVRSDGGYVCYCPEGYMGQNCEFKHPCPGKYCTERISSCLYPDKVDDSQCTLCPIGYAGYNCET</sequence>
<dbReference type="InterPro" id="IPR000742">
    <property type="entry name" value="EGF"/>
</dbReference>
<evidence type="ECO:0000259" key="2">
    <source>
        <dbReference type="PROSITE" id="PS50026"/>
    </source>
</evidence>
<dbReference type="Pfam" id="PF00008">
    <property type="entry name" value="EGF"/>
    <property type="match status" value="1"/>
</dbReference>
<protein>
    <submittedName>
        <fullName evidence="3">Putative EGF-like domain protein</fullName>
    </submittedName>
</protein>
<dbReference type="SMART" id="SM00181">
    <property type="entry name" value="EGF"/>
    <property type="match status" value="2"/>
</dbReference>
<feature type="disulfide bond" evidence="1">
    <location>
        <begin position="20"/>
        <end position="29"/>
    </location>
</feature>
<dbReference type="Proteomes" id="UP000243006">
    <property type="component" value="Unassembled WGS sequence"/>
</dbReference>
<dbReference type="SUPFAM" id="SSF57196">
    <property type="entry name" value="EGF/Laminin"/>
    <property type="match status" value="1"/>
</dbReference>
<evidence type="ECO:0000256" key="1">
    <source>
        <dbReference type="PROSITE-ProRule" id="PRU00076"/>
    </source>
</evidence>
<organism evidence="3 4">
    <name type="scientific">Trichinella nativa</name>
    <dbReference type="NCBI Taxonomy" id="6335"/>
    <lineage>
        <taxon>Eukaryota</taxon>
        <taxon>Metazoa</taxon>
        <taxon>Ecdysozoa</taxon>
        <taxon>Nematoda</taxon>
        <taxon>Enoplea</taxon>
        <taxon>Dorylaimia</taxon>
        <taxon>Trichinellida</taxon>
        <taxon>Trichinellidae</taxon>
        <taxon>Trichinella</taxon>
    </lineage>
</organism>
<dbReference type="PROSITE" id="PS50026">
    <property type="entry name" value="EGF_3"/>
    <property type="match status" value="1"/>
</dbReference>
<keyword evidence="1" id="KW-1015">Disulfide bond</keyword>
<proteinExistence type="predicted"/>
<dbReference type="Gene3D" id="2.10.25.10">
    <property type="entry name" value="Laminin"/>
    <property type="match status" value="1"/>
</dbReference>
<accession>A0A1Y3EP26</accession>
<comment type="caution">
    <text evidence="3">The sequence shown here is derived from an EMBL/GenBank/DDBJ whole genome shotgun (WGS) entry which is preliminary data.</text>
</comment>
<comment type="caution">
    <text evidence="1">Lacks conserved residue(s) required for the propagation of feature annotation.</text>
</comment>
<dbReference type="EMBL" id="LVZM01005621">
    <property type="protein sequence ID" value="OUC46893.1"/>
    <property type="molecule type" value="Genomic_DNA"/>
</dbReference>
<dbReference type="PROSITE" id="PS00022">
    <property type="entry name" value="EGF_1"/>
    <property type="match status" value="1"/>
</dbReference>
<feature type="non-terminal residue" evidence="3">
    <location>
        <position position="72"/>
    </location>
</feature>
<reference evidence="3 4" key="1">
    <citation type="submission" date="2015-04" db="EMBL/GenBank/DDBJ databases">
        <title>Draft genome of the roundworm Trichinella nativa.</title>
        <authorList>
            <person name="Mitreva M."/>
        </authorList>
    </citation>
    <scope>NUCLEOTIDE SEQUENCE [LARGE SCALE GENOMIC DNA]</scope>
    <source>
        <strain evidence="3 4">ISS45</strain>
    </source>
</reference>
<dbReference type="PROSITE" id="PS01186">
    <property type="entry name" value="EGF_2"/>
    <property type="match status" value="1"/>
</dbReference>
<evidence type="ECO:0000313" key="4">
    <source>
        <dbReference type="Proteomes" id="UP000243006"/>
    </source>
</evidence>
<dbReference type="CDD" id="cd00054">
    <property type="entry name" value="EGF_CA"/>
    <property type="match status" value="1"/>
</dbReference>
<feature type="domain" description="EGF-like" evidence="2">
    <location>
        <begin position="1"/>
        <end position="30"/>
    </location>
</feature>